<dbReference type="EMBL" id="JAEFBK010000010">
    <property type="protein sequence ID" value="KAG7559456.1"/>
    <property type="molecule type" value="Genomic_DNA"/>
</dbReference>
<sequence length="1678" mass="191282">MDAQDVGKPIGRSEAESSSILDHDVEYPQPKHFPSLDHASSPPLEYTQSSTLYHFTSTSLDRVTPQHTRPRGRTFEYEEEKRMKRTLDHILDLVEQDDGLPANIGAGDAPSNHRQRQGIVPPAVQNINFEIKSGLISMIQGNKNHGLPMEDSLDHLDKFDRLFSLTKITGVSEDGFKFWLFSFSLGDKAHIWEKNLPHGSITSWDDCKKAFLVKFFSNAKTARLKNEISGFAQKNGESFCKAWERFKSYINQCPNHGFSKALLLSTLYRSALPRIRMLLETASNGNFQNKDVAEGWELVENLARLDGNYNEDCDRTNEGTTDLDDKHKKEMKALNEKLDKLLLGQQKHVHFLVDDEQFQVQDGEGNQLEAISYINNQGGYKGYNNFKTNNPNLSYRSTNDANPQDQVGKELLTREGPKPVTEDSADQDEEDFMLNEDQADKPTEVLDPILDRVTRPTTPVTSSTPLKPVAAKNKEKVIRCIFALHFLLLAICIDICTLMRDVLKTPSYPVDTSAICISLCTLLGANFPYYQNSKTGSDPPVMGRPVDAPAELIIPTSDDWSELKAPKVELKPLPKGLSIEPQRRLNPNLKEVVQKEILKLLEAGVIYPISDSTWVSPVHCVPKKGGMSVVKNDKDELIPTRTITGHRICIDYRKLNSPSKKDHFPLPFINQMLERVLSRCEETNLVLNWGKCNLMVREGIVFGHKLSKKGIEVDRAKIEVMVQLQPLRSVKDVRSFLGHAGFYRRFIKDFSKLARPMTRLLSPIVQAPNWDYPFEIMCDASDYAVGAVLAQKIDKKLHVIYYPSRKMDDGQVKYATTEKELLVVVFAFEKSRSYLVASKVRVYTELSALRHIYAKKDTIPRLLRWILPLQEFDIEIVDKKGIENGLADHLSYRGNEFHQLNALEEGKSPWYANHVNYLACGVEPPNLTSYEKKKFFRDFYHDYWDEPYLCKKGLDGLFRRCIVEEEVQGVLEHCHGSAYGGYFATFKTVPKRMGNISRRNEMAQNPMLEVEVFNVWGIDFMGPLYPSSHGNKYILVVVDYVSKWVEAIATPTNDHKVVLKLFKSIIFPRFGVSKAVISDGGSHFINKGFETLLKKHGVKHKRFNDTDISTTRPQSYLNSVDPAIFDCNLFHRRSNLHDTRPCRQSEKKSFHQSSLDTGGIEPQPLLNLAGKILDRFTMSNYSGDSSMDADYNVNEAESWSTRPEREEQAYESFRADMDRAAALKQSHRATKLLNKPDELTAEEYIKLFKLNDFWGTRTGLPDVFCEWAELHVVNQEIHLCGYKKWAVTNNNKRARGAQCIGGVVTPILIACEVPYTSEGTDPRAMDFEHLRHCEFLEYGIVGDMHRYRFEHPSNKRANILLPCIAATRIIEGENIDFKPAIDHLYIEIAQSMEEDDPAEEVVEEELDEMDEDREEEYDTSMYHFGEHVAPFKQSKSLTEAHKQTSLLQKWNKKQDKIISKCLKTIKSLKAMISCSSSSTAMPRGPIPEEMPSKRYDMPKPRQSMHEQHEQARRGSSRLDGHSTAGLAAIEEKRSSIKVEMEQKFNKETRQWPGRKCRRALMNISAPFSIEIRRSQAESSSILDNMVEYPQPKHFPSLDHASSPPLDQHSSDLLDLTLDFTGSKSSQIRTQLEDEADTRPQTRPRYSTVSRPEQESGKAPSLLDLVYSITRVEYLFKPP</sequence>
<evidence type="ECO:0000256" key="6">
    <source>
        <dbReference type="ARBA" id="ARBA00022918"/>
    </source>
</evidence>
<proteinExistence type="predicted"/>
<dbReference type="GO" id="GO:0004519">
    <property type="term" value="F:endonuclease activity"/>
    <property type="evidence" value="ECO:0007669"/>
    <property type="project" value="UniProtKB-KW"/>
</dbReference>
<keyword evidence="1" id="KW-0808">Transferase</keyword>
<dbReference type="GO" id="GO:0015074">
    <property type="term" value="P:DNA integration"/>
    <property type="evidence" value="ECO:0007669"/>
    <property type="project" value="InterPro"/>
</dbReference>
<evidence type="ECO:0000256" key="1">
    <source>
        <dbReference type="ARBA" id="ARBA00022679"/>
    </source>
</evidence>
<keyword evidence="2" id="KW-0548">Nucleotidyltransferase</keyword>
<feature type="region of interest" description="Disordered" evidence="7">
    <location>
        <begin position="1476"/>
        <end position="1521"/>
    </location>
</feature>
<accession>A0A8T1ZJH9</accession>
<feature type="region of interest" description="Disordered" evidence="7">
    <location>
        <begin position="410"/>
        <end position="429"/>
    </location>
</feature>
<feature type="domain" description="Integrase catalytic" evidence="8">
    <location>
        <begin position="1002"/>
        <end position="1100"/>
    </location>
</feature>
<keyword evidence="10" id="KW-1185">Reference proteome</keyword>
<dbReference type="PANTHER" id="PTHR34072">
    <property type="entry name" value="ENZYMATIC POLYPROTEIN-RELATED"/>
    <property type="match status" value="1"/>
</dbReference>
<feature type="compositionally biased region" description="Basic and acidic residues" evidence="7">
    <location>
        <begin position="410"/>
        <end position="421"/>
    </location>
</feature>
<evidence type="ECO:0000256" key="2">
    <source>
        <dbReference type="ARBA" id="ARBA00022695"/>
    </source>
</evidence>
<keyword evidence="3" id="KW-0540">Nuclease</keyword>
<comment type="caution">
    <text evidence="9">The sequence shown here is derived from an EMBL/GenBank/DDBJ whole genome shotgun (WGS) entry which is preliminary data.</text>
</comment>
<protein>
    <submittedName>
        <fullName evidence="9">Ribonuclease H-like superfamily</fullName>
    </submittedName>
</protein>
<evidence type="ECO:0000259" key="8">
    <source>
        <dbReference type="PROSITE" id="PS50994"/>
    </source>
</evidence>
<evidence type="ECO:0000256" key="7">
    <source>
        <dbReference type="SAM" id="MobiDB-lite"/>
    </source>
</evidence>
<evidence type="ECO:0000256" key="3">
    <source>
        <dbReference type="ARBA" id="ARBA00022722"/>
    </source>
</evidence>
<dbReference type="Pfam" id="PF03078">
    <property type="entry name" value="ATHILA"/>
    <property type="match status" value="2"/>
</dbReference>
<dbReference type="Pfam" id="PF00665">
    <property type="entry name" value="rve"/>
    <property type="match status" value="1"/>
</dbReference>
<evidence type="ECO:0000256" key="5">
    <source>
        <dbReference type="ARBA" id="ARBA00022801"/>
    </source>
</evidence>
<name>A0A8T1ZJH9_9BRAS</name>
<dbReference type="InterPro" id="IPR005162">
    <property type="entry name" value="Retrotrans_gag_dom"/>
</dbReference>
<keyword evidence="6" id="KW-0695">RNA-directed DNA polymerase</keyword>
<evidence type="ECO:0000256" key="4">
    <source>
        <dbReference type="ARBA" id="ARBA00022759"/>
    </source>
</evidence>
<feature type="compositionally biased region" description="Basic and acidic residues" evidence="7">
    <location>
        <begin position="1490"/>
        <end position="1520"/>
    </location>
</feature>
<feature type="compositionally biased region" description="Polar residues" evidence="7">
    <location>
        <begin position="1638"/>
        <end position="1650"/>
    </location>
</feature>
<evidence type="ECO:0000313" key="10">
    <source>
        <dbReference type="Proteomes" id="UP000694240"/>
    </source>
</evidence>
<feature type="region of interest" description="Disordered" evidence="7">
    <location>
        <begin position="1624"/>
        <end position="1659"/>
    </location>
</feature>
<dbReference type="GO" id="GO:0016787">
    <property type="term" value="F:hydrolase activity"/>
    <property type="evidence" value="ECO:0007669"/>
    <property type="project" value="UniProtKB-KW"/>
</dbReference>
<dbReference type="Pfam" id="PF03732">
    <property type="entry name" value="Retrotrans_gag"/>
    <property type="match status" value="1"/>
</dbReference>
<dbReference type="InterPro" id="IPR004312">
    <property type="entry name" value="ATHILA_Orf1_C"/>
</dbReference>
<dbReference type="InterPro" id="IPR041373">
    <property type="entry name" value="RT_RNaseH"/>
</dbReference>
<dbReference type="PROSITE" id="PS50994">
    <property type="entry name" value="INTEGRASE"/>
    <property type="match status" value="1"/>
</dbReference>
<feature type="compositionally biased region" description="Basic and acidic residues" evidence="7">
    <location>
        <begin position="1138"/>
        <end position="1149"/>
    </location>
</feature>
<feature type="compositionally biased region" description="Basic and acidic residues" evidence="7">
    <location>
        <begin position="11"/>
        <end position="26"/>
    </location>
</feature>
<keyword evidence="5" id="KW-0378">Hydrolase</keyword>
<organism evidence="9 10">
    <name type="scientific">Arabidopsis thaliana x Arabidopsis arenosa</name>
    <dbReference type="NCBI Taxonomy" id="1240361"/>
    <lineage>
        <taxon>Eukaryota</taxon>
        <taxon>Viridiplantae</taxon>
        <taxon>Streptophyta</taxon>
        <taxon>Embryophyta</taxon>
        <taxon>Tracheophyta</taxon>
        <taxon>Spermatophyta</taxon>
        <taxon>Magnoliopsida</taxon>
        <taxon>eudicotyledons</taxon>
        <taxon>Gunneridae</taxon>
        <taxon>Pentapetalae</taxon>
        <taxon>rosids</taxon>
        <taxon>malvids</taxon>
        <taxon>Brassicales</taxon>
        <taxon>Brassicaceae</taxon>
        <taxon>Camelineae</taxon>
        <taxon>Arabidopsis</taxon>
    </lineage>
</organism>
<dbReference type="PANTHER" id="PTHR34072:SF57">
    <property type="entry name" value="RNA-DIRECTED DNA POLYMERASE"/>
    <property type="match status" value="1"/>
</dbReference>
<dbReference type="CDD" id="cd09274">
    <property type="entry name" value="RNase_HI_RT_Ty3"/>
    <property type="match status" value="1"/>
</dbReference>
<dbReference type="GO" id="GO:0003964">
    <property type="term" value="F:RNA-directed DNA polymerase activity"/>
    <property type="evidence" value="ECO:0007669"/>
    <property type="project" value="UniProtKB-KW"/>
</dbReference>
<feature type="region of interest" description="Disordered" evidence="7">
    <location>
        <begin position="1138"/>
        <end position="1158"/>
    </location>
</feature>
<gene>
    <name evidence="9" type="ORF">ISN45_Aa05g010510</name>
</gene>
<evidence type="ECO:0000313" key="9">
    <source>
        <dbReference type="EMBL" id="KAG7559456.1"/>
    </source>
</evidence>
<dbReference type="Proteomes" id="UP000694240">
    <property type="component" value="Chromosome 10"/>
</dbReference>
<keyword evidence="4" id="KW-0255">Endonuclease</keyword>
<dbReference type="InterPro" id="IPR001584">
    <property type="entry name" value="Integrase_cat-core"/>
</dbReference>
<dbReference type="Pfam" id="PF17917">
    <property type="entry name" value="RT_RNaseH"/>
    <property type="match status" value="1"/>
</dbReference>
<reference evidence="9 10" key="1">
    <citation type="submission" date="2020-12" db="EMBL/GenBank/DDBJ databases">
        <title>Concerted genomic and epigenomic changes stabilize Arabidopsis allopolyploids.</title>
        <authorList>
            <person name="Chen Z."/>
        </authorList>
    </citation>
    <scope>NUCLEOTIDE SEQUENCE [LARGE SCALE GENOMIC DNA]</scope>
    <source>
        <strain evidence="9">Allo738</strain>
        <tissue evidence="9">Leaf</tissue>
    </source>
</reference>
<feature type="region of interest" description="Disordered" evidence="7">
    <location>
        <begin position="1"/>
        <end position="45"/>
    </location>
</feature>